<dbReference type="PANTHER" id="PTHR43280:SF2">
    <property type="entry name" value="HTH-TYPE TRANSCRIPTIONAL REGULATOR EXSA"/>
    <property type="match status" value="1"/>
</dbReference>
<dbReference type="GO" id="GO:0003700">
    <property type="term" value="F:DNA-binding transcription factor activity"/>
    <property type="evidence" value="ECO:0007669"/>
    <property type="project" value="InterPro"/>
</dbReference>
<evidence type="ECO:0000313" key="6">
    <source>
        <dbReference type="Proteomes" id="UP000092504"/>
    </source>
</evidence>
<feature type="domain" description="HTH araC/xylS-type" evidence="4">
    <location>
        <begin position="1"/>
        <end position="74"/>
    </location>
</feature>
<dbReference type="Pfam" id="PF12833">
    <property type="entry name" value="HTH_18"/>
    <property type="match status" value="1"/>
</dbReference>
<evidence type="ECO:0000313" key="5">
    <source>
        <dbReference type="EMBL" id="OBX34987.1"/>
    </source>
</evidence>
<name>A0A1B8NYA1_HALEL</name>
<gene>
    <name evidence="5" type="primary">rhaS_5</name>
    <name evidence="5" type="ORF">A8U91_04050</name>
</gene>
<dbReference type="InterPro" id="IPR018062">
    <property type="entry name" value="HTH_AraC-typ_CS"/>
</dbReference>
<dbReference type="InterPro" id="IPR009057">
    <property type="entry name" value="Homeodomain-like_sf"/>
</dbReference>
<dbReference type="GO" id="GO:0043565">
    <property type="term" value="F:sequence-specific DNA binding"/>
    <property type="evidence" value="ECO:0007669"/>
    <property type="project" value="InterPro"/>
</dbReference>
<organism evidence="5 6">
    <name type="scientific">Halomonas elongata</name>
    <dbReference type="NCBI Taxonomy" id="2746"/>
    <lineage>
        <taxon>Bacteria</taxon>
        <taxon>Pseudomonadati</taxon>
        <taxon>Pseudomonadota</taxon>
        <taxon>Gammaproteobacteria</taxon>
        <taxon>Oceanospirillales</taxon>
        <taxon>Halomonadaceae</taxon>
        <taxon>Halomonas</taxon>
    </lineage>
</organism>
<dbReference type="PROSITE" id="PS00041">
    <property type="entry name" value="HTH_ARAC_FAMILY_1"/>
    <property type="match status" value="1"/>
</dbReference>
<evidence type="ECO:0000256" key="3">
    <source>
        <dbReference type="ARBA" id="ARBA00023163"/>
    </source>
</evidence>
<keyword evidence="1" id="KW-0805">Transcription regulation</keyword>
<keyword evidence="3" id="KW-0804">Transcription</keyword>
<reference evidence="5 6" key="1">
    <citation type="submission" date="2016-06" db="EMBL/GenBank/DDBJ databases">
        <title>Genome sequence of halotolerant plant growth promoting strain of Halomonas elongata HEK1 isolated from salterns of Rann of Kutch, Gujarat, India.</title>
        <authorList>
            <person name="Gaba S."/>
            <person name="Singh R.N."/>
            <person name="Abrol S."/>
            <person name="Kaushik R."/>
            <person name="Saxena A.K."/>
        </authorList>
    </citation>
    <scope>NUCLEOTIDE SEQUENCE [LARGE SCALE GENOMIC DNA]</scope>
    <source>
        <strain evidence="5 6">HEK1</strain>
    </source>
</reference>
<protein>
    <submittedName>
        <fullName evidence="5">HTH-type transcriptional activator RhaS</fullName>
    </submittedName>
</protein>
<accession>A0A1B8NYA1</accession>
<dbReference type="PANTHER" id="PTHR43280">
    <property type="entry name" value="ARAC-FAMILY TRANSCRIPTIONAL REGULATOR"/>
    <property type="match status" value="1"/>
</dbReference>
<dbReference type="Gene3D" id="1.10.10.60">
    <property type="entry name" value="Homeodomain-like"/>
    <property type="match status" value="2"/>
</dbReference>
<dbReference type="PROSITE" id="PS01124">
    <property type="entry name" value="HTH_ARAC_FAMILY_2"/>
    <property type="match status" value="1"/>
</dbReference>
<dbReference type="SMART" id="SM00342">
    <property type="entry name" value="HTH_ARAC"/>
    <property type="match status" value="1"/>
</dbReference>
<dbReference type="Proteomes" id="UP000092504">
    <property type="component" value="Unassembled WGS sequence"/>
</dbReference>
<evidence type="ECO:0000256" key="1">
    <source>
        <dbReference type="ARBA" id="ARBA00023015"/>
    </source>
</evidence>
<dbReference type="SUPFAM" id="SSF46689">
    <property type="entry name" value="Homeodomain-like"/>
    <property type="match status" value="1"/>
</dbReference>
<sequence>MSRRTFTRHFHKATGMTVVEWLVSERLRRGRELLETTSLSVETIAEKIGFHTATSFRQHFRHRHQVSPRDWRKTFGETA</sequence>
<dbReference type="AlphaFoldDB" id="A0A1B8NYA1"/>
<comment type="caution">
    <text evidence="5">The sequence shown here is derived from an EMBL/GenBank/DDBJ whole genome shotgun (WGS) entry which is preliminary data.</text>
</comment>
<dbReference type="InterPro" id="IPR018060">
    <property type="entry name" value="HTH_AraC"/>
</dbReference>
<proteinExistence type="predicted"/>
<evidence type="ECO:0000259" key="4">
    <source>
        <dbReference type="PROSITE" id="PS01124"/>
    </source>
</evidence>
<dbReference type="EMBL" id="MAJD01000002">
    <property type="protein sequence ID" value="OBX34987.1"/>
    <property type="molecule type" value="Genomic_DNA"/>
</dbReference>
<evidence type="ECO:0000256" key="2">
    <source>
        <dbReference type="ARBA" id="ARBA00023125"/>
    </source>
</evidence>
<keyword evidence="2" id="KW-0238">DNA-binding</keyword>